<protein>
    <submittedName>
        <fullName evidence="1">Methyltransferase domain-containing protein</fullName>
    </submittedName>
</protein>
<keyword evidence="2" id="KW-1185">Reference proteome</keyword>
<dbReference type="PANTHER" id="PTHR14614">
    <property type="entry name" value="HEPATOCELLULAR CARCINOMA-ASSOCIATED ANTIGEN"/>
    <property type="match status" value="1"/>
</dbReference>
<accession>A0ABU2N8P4</accession>
<dbReference type="CDD" id="cd02440">
    <property type="entry name" value="AdoMet_MTases"/>
    <property type="match status" value="1"/>
</dbReference>
<evidence type="ECO:0000313" key="1">
    <source>
        <dbReference type="EMBL" id="MDT0350310.1"/>
    </source>
</evidence>
<comment type="caution">
    <text evidence="1">The sequence shown here is derived from an EMBL/GenBank/DDBJ whole genome shotgun (WGS) entry which is preliminary data.</text>
</comment>
<organism evidence="1 2">
    <name type="scientific">Pseudonocardia charpentierae</name>
    <dbReference type="NCBI Taxonomy" id="3075545"/>
    <lineage>
        <taxon>Bacteria</taxon>
        <taxon>Bacillati</taxon>
        <taxon>Actinomycetota</taxon>
        <taxon>Actinomycetes</taxon>
        <taxon>Pseudonocardiales</taxon>
        <taxon>Pseudonocardiaceae</taxon>
        <taxon>Pseudonocardia</taxon>
    </lineage>
</organism>
<dbReference type="Proteomes" id="UP001183202">
    <property type="component" value="Unassembled WGS sequence"/>
</dbReference>
<sequence>MPGGQIEMVHPRGAMELLYEQNFDANDEYPPYWAELWPSSIALARAVAAAAPVGARVLELGCGLGLPSIAAALCGAHVLATDRSTDALTFTTYNAALNGTSVEVGVCSWADAESVSSRAPWDLVLGADVLYPHADLTDLAELLPRLVTAGGEVWLADPGRPPAAAFVTACTRWAESCGAHQDDAGVTVHRLRALDRRVEERKRR</sequence>
<dbReference type="InterPro" id="IPR019410">
    <property type="entry name" value="Methyltransf_16"/>
</dbReference>
<dbReference type="Pfam" id="PF10294">
    <property type="entry name" value="Methyltransf_16"/>
    <property type="match status" value="1"/>
</dbReference>
<dbReference type="PANTHER" id="PTHR14614:SF132">
    <property type="entry name" value="PROTEIN-LYSINE METHYLTRANSFERASE C42C1.13"/>
    <property type="match status" value="1"/>
</dbReference>
<reference evidence="2" key="1">
    <citation type="submission" date="2023-07" db="EMBL/GenBank/DDBJ databases">
        <title>30 novel species of actinomycetes from the DSMZ collection.</title>
        <authorList>
            <person name="Nouioui I."/>
        </authorList>
    </citation>
    <scope>NUCLEOTIDE SEQUENCE [LARGE SCALE GENOMIC DNA]</scope>
    <source>
        <strain evidence="2">DSM 45834</strain>
    </source>
</reference>
<name>A0ABU2N8P4_9PSEU</name>
<dbReference type="EMBL" id="JAVREJ010000007">
    <property type="protein sequence ID" value="MDT0350310.1"/>
    <property type="molecule type" value="Genomic_DNA"/>
</dbReference>
<dbReference type="GO" id="GO:0032259">
    <property type="term" value="P:methylation"/>
    <property type="evidence" value="ECO:0007669"/>
    <property type="project" value="UniProtKB-KW"/>
</dbReference>
<gene>
    <name evidence="1" type="ORF">RM445_12330</name>
</gene>
<keyword evidence="1" id="KW-0489">Methyltransferase</keyword>
<keyword evidence="1" id="KW-0808">Transferase</keyword>
<dbReference type="GO" id="GO:0008168">
    <property type="term" value="F:methyltransferase activity"/>
    <property type="evidence" value="ECO:0007669"/>
    <property type="project" value="UniProtKB-KW"/>
</dbReference>
<dbReference type="InterPro" id="IPR029063">
    <property type="entry name" value="SAM-dependent_MTases_sf"/>
</dbReference>
<proteinExistence type="predicted"/>
<evidence type="ECO:0000313" key="2">
    <source>
        <dbReference type="Proteomes" id="UP001183202"/>
    </source>
</evidence>
<dbReference type="Gene3D" id="3.40.50.150">
    <property type="entry name" value="Vaccinia Virus protein VP39"/>
    <property type="match status" value="1"/>
</dbReference>
<dbReference type="SUPFAM" id="SSF53335">
    <property type="entry name" value="S-adenosyl-L-methionine-dependent methyltransferases"/>
    <property type="match status" value="1"/>
</dbReference>
<dbReference type="RefSeq" id="WP_311556344.1">
    <property type="nucleotide sequence ID" value="NZ_JAVREJ010000007.1"/>
</dbReference>